<dbReference type="RefSeq" id="WP_363796414.1">
    <property type="nucleotide sequence ID" value="NZ_CP159925.1"/>
</dbReference>
<accession>A0AAU8MMX9</accession>
<protein>
    <recommendedName>
        <fullName evidence="3">DUF4105 domain-containing protein</fullName>
    </recommendedName>
</protein>
<keyword evidence="1" id="KW-0812">Transmembrane</keyword>
<evidence type="ECO:0000313" key="2">
    <source>
        <dbReference type="EMBL" id="XCO73420.1"/>
    </source>
</evidence>
<evidence type="ECO:0008006" key="3">
    <source>
        <dbReference type="Google" id="ProtNLM"/>
    </source>
</evidence>
<sequence length="224" mass="24739">MAVLSAVLYFLTHHPFWAFVLLCGLGLGLGWLWGRRRGRGWWGGISIAFLLLAQANLFAGRYLNAWFLNAAGTEGSAVVVGAKRTNAKLNNSTVYAYAAVLRTADGRDVQVAFDTLSAAIHPIRNAILIPPQGERFTAKYVPGFERNIVILSDRSDYGIRRTLIEDRAAVDQAAAQLAVSPANPTFRAEYREALRAFLAKHYGSDDPVVKAFERKSAELERESR</sequence>
<dbReference type="EMBL" id="CP159925">
    <property type="protein sequence ID" value="XCO73420.1"/>
    <property type="molecule type" value="Genomic_DNA"/>
</dbReference>
<feature type="transmembrane region" description="Helical" evidence="1">
    <location>
        <begin position="16"/>
        <end position="34"/>
    </location>
</feature>
<feature type="transmembrane region" description="Helical" evidence="1">
    <location>
        <begin position="41"/>
        <end position="59"/>
    </location>
</feature>
<evidence type="ECO:0000256" key="1">
    <source>
        <dbReference type="SAM" id="Phobius"/>
    </source>
</evidence>
<organism evidence="2">
    <name type="scientific">Lysobacter firmicutimachus</name>
    <dbReference type="NCBI Taxonomy" id="1792846"/>
    <lineage>
        <taxon>Bacteria</taxon>
        <taxon>Pseudomonadati</taxon>
        <taxon>Pseudomonadota</taxon>
        <taxon>Gammaproteobacteria</taxon>
        <taxon>Lysobacterales</taxon>
        <taxon>Lysobacteraceae</taxon>
        <taxon>Lysobacter</taxon>
    </lineage>
</organism>
<keyword evidence="1" id="KW-1133">Transmembrane helix</keyword>
<gene>
    <name evidence="2" type="ORF">ABU614_13545</name>
</gene>
<dbReference type="AlphaFoldDB" id="A0AAU8MMX9"/>
<reference evidence="2" key="1">
    <citation type="submission" date="2024-06" db="EMBL/GenBank/DDBJ databases">
        <authorList>
            <person name="Li S."/>
        </authorList>
    </citation>
    <scope>NUCLEOTIDE SEQUENCE</scope>
    <source>
        <strain evidence="2">SR10</strain>
    </source>
</reference>
<proteinExistence type="predicted"/>
<name>A0AAU8MMX9_9GAMM</name>
<keyword evidence="1" id="KW-0472">Membrane</keyword>